<protein>
    <submittedName>
        <fullName evidence="1">Uncharacterized protein</fullName>
    </submittedName>
</protein>
<dbReference type="Proteomes" id="UP001159405">
    <property type="component" value="Unassembled WGS sequence"/>
</dbReference>
<dbReference type="EMBL" id="CALNXK010000215">
    <property type="protein sequence ID" value="CAH3176621.1"/>
    <property type="molecule type" value="Genomic_DNA"/>
</dbReference>
<gene>
    <name evidence="1" type="ORF">PLOB_00018312</name>
</gene>
<organism evidence="1 2">
    <name type="scientific">Porites lobata</name>
    <dbReference type="NCBI Taxonomy" id="104759"/>
    <lineage>
        <taxon>Eukaryota</taxon>
        <taxon>Metazoa</taxon>
        <taxon>Cnidaria</taxon>
        <taxon>Anthozoa</taxon>
        <taxon>Hexacorallia</taxon>
        <taxon>Scleractinia</taxon>
        <taxon>Fungiina</taxon>
        <taxon>Poritidae</taxon>
        <taxon>Porites</taxon>
    </lineage>
</organism>
<proteinExistence type="predicted"/>
<evidence type="ECO:0000313" key="1">
    <source>
        <dbReference type="EMBL" id="CAH3176621.1"/>
    </source>
</evidence>
<comment type="caution">
    <text evidence="1">The sequence shown here is derived from an EMBL/GenBank/DDBJ whole genome shotgun (WGS) entry which is preliminary data.</text>
</comment>
<sequence>MEAVVIKLTHIFPSPVRRGGNTTLRCTLIGNSYKKIRGAVLNNAYVIQQTAIQLAEINQTTLIQWCNKRSRKQEEDVLKQGITLPSPVASTNTTLPQPSVNQEKHTFHLPVNTAGQAFYLQYQFLLAPKVTGREKRRRQKHIPGMHRESPLPATTNREVRVGFFAPKNILSSVLTLSNQIACSSKLDFHIWKIDCALNVQVATTVSSPRATYVEKFEQGLEAVQMKQKEREKTASAKTAAAVTQLLNKNAPPSLVDHQWISKALVKWSATGKPEIAYSQINKLWWHPP</sequence>
<keyword evidence="2" id="KW-1185">Reference proteome</keyword>
<name>A0ABN8RBE8_9CNID</name>
<reference evidence="1 2" key="1">
    <citation type="submission" date="2022-05" db="EMBL/GenBank/DDBJ databases">
        <authorList>
            <consortium name="Genoscope - CEA"/>
            <person name="William W."/>
        </authorList>
    </citation>
    <scope>NUCLEOTIDE SEQUENCE [LARGE SCALE GENOMIC DNA]</scope>
</reference>
<evidence type="ECO:0000313" key="2">
    <source>
        <dbReference type="Proteomes" id="UP001159405"/>
    </source>
</evidence>
<accession>A0ABN8RBE8</accession>